<accession>A0A6L8Q4V6</accession>
<name>A0A6L8Q4V6_9ACTN</name>
<feature type="modified residue" description="4-aspartylphosphate" evidence="2">
    <location>
        <position position="2"/>
    </location>
</feature>
<keyword evidence="1 2" id="KW-0597">Phosphoprotein</keyword>
<dbReference type="Gene3D" id="3.40.50.2300">
    <property type="match status" value="1"/>
</dbReference>
<feature type="domain" description="Response regulatory" evidence="3">
    <location>
        <begin position="1"/>
        <end position="71"/>
    </location>
</feature>
<dbReference type="EMBL" id="VJNE01000012">
    <property type="protein sequence ID" value="MZG28306.1"/>
    <property type="molecule type" value="Genomic_DNA"/>
</dbReference>
<reference evidence="4 5" key="1">
    <citation type="submission" date="2019-07" db="EMBL/GenBank/DDBJ databases">
        <title>Draft genome sequence of Adlercreutzia equolifaciens IPLA 37004, a human intestinal strain that does not produces equol from daidzein.</title>
        <authorList>
            <person name="Vazquez L."/>
            <person name="Florez A.B."/>
            <person name="Mayo B."/>
        </authorList>
    </citation>
    <scope>NUCLEOTIDE SEQUENCE [LARGE SCALE GENOMIC DNA]</scope>
    <source>
        <strain evidence="4 5">IPLA 37004</strain>
    </source>
</reference>
<comment type="caution">
    <text evidence="4">The sequence shown here is derived from an EMBL/GenBank/DDBJ whole genome shotgun (WGS) entry which is preliminary data.</text>
</comment>
<evidence type="ECO:0000259" key="3">
    <source>
        <dbReference type="PROSITE" id="PS50110"/>
    </source>
</evidence>
<proteinExistence type="predicted"/>
<dbReference type="PANTHER" id="PTHR43719">
    <property type="entry name" value="TWO-COMPONENT HISTIDINE KINASE"/>
    <property type="match status" value="1"/>
</dbReference>
<dbReference type="Pfam" id="PF00072">
    <property type="entry name" value="Response_reg"/>
    <property type="match status" value="1"/>
</dbReference>
<dbReference type="SUPFAM" id="SSF52172">
    <property type="entry name" value="CheY-like"/>
    <property type="match status" value="1"/>
</dbReference>
<dbReference type="CDD" id="cd17546">
    <property type="entry name" value="REC_hyHK_CKI1_RcsC-like"/>
    <property type="match status" value="1"/>
</dbReference>
<evidence type="ECO:0000313" key="5">
    <source>
        <dbReference type="Proteomes" id="UP000472380"/>
    </source>
</evidence>
<sequence>MDIQMPVMNGLEATRRIRESARDDLRALPIVVLSANAFTEDVQESKRAGADDHLSKPISIKDLAATLGGILGRA</sequence>
<dbReference type="GO" id="GO:0000160">
    <property type="term" value="P:phosphorelay signal transduction system"/>
    <property type="evidence" value="ECO:0007669"/>
    <property type="project" value="InterPro"/>
</dbReference>
<evidence type="ECO:0000256" key="2">
    <source>
        <dbReference type="PROSITE-ProRule" id="PRU00169"/>
    </source>
</evidence>
<protein>
    <submittedName>
        <fullName evidence="4">Response regulator</fullName>
    </submittedName>
</protein>
<dbReference type="PANTHER" id="PTHR43719:SF28">
    <property type="entry name" value="PEROXIDE STRESS-ACTIVATED HISTIDINE KINASE MAK1-RELATED"/>
    <property type="match status" value="1"/>
</dbReference>
<organism evidence="4 5">
    <name type="scientific">Adlercreutzia equolifaciens</name>
    <dbReference type="NCBI Taxonomy" id="446660"/>
    <lineage>
        <taxon>Bacteria</taxon>
        <taxon>Bacillati</taxon>
        <taxon>Actinomycetota</taxon>
        <taxon>Coriobacteriia</taxon>
        <taxon>Eggerthellales</taxon>
        <taxon>Eggerthellaceae</taxon>
        <taxon>Adlercreutzia</taxon>
    </lineage>
</organism>
<dbReference type="Proteomes" id="UP000472380">
    <property type="component" value="Unassembled WGS sequence"/>
</dbReference>
<dbReference type="PROSITE" id="PS50110">
    <property type="entry name" value="RESPONSE_REGULATORY"/>
    <property type="match status" value="1"/>
</dbReference>
<evidence type="ECO:0000313" key="4">
    <source>
        <dbReference type="EMBL" id="MZG28306.1"/>
    </source>
</evidence>
<dbReference type="InterPro" id="IPR001789">
    <property type="entry name" value="Sig_transdc_resp-reg_receiver"/>
</dbReference>
<dbReference type="AlphaFoldDB" id="A0A6L8Q4V6"/>
<gene>
    <name evidence="4" type="ORF">FM068_06850</name>
</gene>
<dbReference type="InterPro" id="IPR050956">
    <property type="entry name" value="2C_system_His_kinase"/>
</dbReference>
<dbReference type="InterPro" id="IPR011006">
    <property type="entry name" value="CheY-like_superfamily"/>
</dbReference>
<evidence type="ECO:0000256" key="1">
    <source>
        <dbReference type="ARBA" id="ARBA00022553"/>
    </source>
</evidence>